<evidence type="ECO:0000256" key="3">
    <source>
        <dbReference type="SAM" id="Coils"/>
    </source>
</evidence>
<dbReference type="GO" id="GO:0001522">
    <property type="term" value="P:pseudouridine synthesis"/>
    <property type="evidence" value="ECO:0007669"/>
    <property type="project" value="InterPro"/>
</dbReference>
<feature type="domain" description="Golgin subfamily A conserved" evidence="6">
    <location>
        <begin position="614"/>
        <end position="1142"/>
    </location>
</feature>
<dbReference type="InterPro" id="IPR002501">
    <property type="entry name" value="PsdUridine_synth_N"/>
</dbReference>
<dbReference type="InterPro" id="IPR024858">
    <property type="entry name" value="GOLGA"/>
</dbReference>
<accession>M7BQX6</accession>
<feature type="region of interest" description="Disordered" evidence="4">
    <location>
        <begin position="321"/>
        <end position="358"/>
    </location>
</feature>
<dbReference type="STRING" id="8469.M7BQX6"/>
<dbReference type="InterPro" id="IPR043937">
    <property type="entry name" value="GOLGA_C"/>
</dbReference>
<dbReference type="InterPro" id="IPR043976">
    <property type="entry name" value="GOLGA_cons_dom"/>
</dbReference>
<dbReference type="Pfam" id="PF15070">
    <property type="entry name" value="GOLGA2L5"/>
    <property type="match status" value="1"/>
</dbReference>
<feature type="compositionally biased region" description="Basic and acidic residues" evidence="4">
    <location>
        <begin position="339"/>
        <end position="355"/>
    </location>
</feature>
<evidence type="ECO:0000259" key="5">
    <source>
        <dbReference type="Pfam" id="PF01509"/>
    </source>
</evidence>
<comment type="similarity">
    <text evidence="1">Belongs to the pseudouridine synthase TruB family.</text>
</comment>
<gene>
    <name evidence="7" type="ORF">UY3_04698</name>
</gene>
<dbReference type="GO" id="GO:0005801">
    <property type="term" value="C:cis-Golgi network"/>
    <property type="evidence" value="ECO:0007669"/>
    <property type="project" value="InterPro"/>
</dbReference>
<feature type="domain" description="Pseudouridine synthase II N-terminal" evidence="5">
    <location>
        <begin position="91"/>
        <end position="233"/>
    </location>
</feature>
<evidence type="ECO:0000256" key="4">
    <source>
        <dbReference type="SAM" id="MobiDB-lite"/>
    </source>
</evidence>
<dbReference type="SUPFAM" id="SSF55120">
    <property type="entry name" value="Pseudouridine synthase"/>
    <property type="match status" value="1"/>
</dbReference>
<dbReference type="eggNOG" id="KOG2559">
    <property type="taxonomic scope" value="Eukaryota"/>
</dbReference>
<evidence type="ECO:0000259" key="6">
    <source>
        <dbReference type="Pfam" id="PF15070"/>
    </source>
</evidence>
<feature type="coiled-coil region" evidence="3">
    <location>
        <begin position="513"/>
        <end position="670"/>
    </location>
</feature>
<proteinExistence type="inferred from homology"/>
<feature type="coiled-coil region" evidence="3">
    <location>
        <begin position="899"/>
        <end position="936"/>
    </location>
</feature>
<dbReference type="GO" id="GO:0007030">
    <property type="term" value="P:Golgi organization"/>
    <property type="evidence" value="ECO:0007669"/>
    <property type="project" value="TreeGrafter"/>
</dbReference>
<organism evidence="7 8">
    <name type="scientific">Chelonia mydas</name>
    <name type="common">Green sea-turtle</name>
    <name type="synonym">Chelonia agassizi</name>
    <dbReference type="NCBI Taxonomy" id="8469"/>
    <lineage>
        <taxon>Eukaryota</taxon>
        <taxon>Metazoa</taxon>
        <taxon>Chordata</taxon>
        <taxon>Craniata</taxon>
        <taxon>Vertebrata</taxon>
        <taxon>Euteleostomi</taxon>
        <taxon>Archelosauria</taxon>
        <taxon>Testudinata</taxon>
        <taxon>Testudines</taxon>
        <taxon>Cryptodira</taxon>
        <taxon>Durocryptodira</taxon>
        <taxon>Americhelydia</taxon>
        <taxon>Chelonioidea</taxon>
        <taxon>Cheloniidae</taxon>
        <taxon>Chelonia</taxon>
    </lineage>
</organism>
<dbReference type="GO" id="GO:0000137">
    <property type="term" value="C:Golgi cis cisterna"/>
    <property type="evidence" value="ECO:0007669"/>
    <property type="project" value="TreeGrafter"/>
</dbReference>
<feature type="coiled-coil region" evidence="3">
    <location>
        <begin position="970"/>
        <end position="1073"/>
    </location>
</feature>
<feature type="coiled-coil region" evidence="3">
    <location>
        <begin position="1102"/>
        <end position="1129"/>
    </location>
</feature>
<protein>
    <submittedName>
        <fullName evidence="7">Golgin subfamily A member 2</fullName>
    </submittedName>
</protein>
<reference evidence="8" key="1">
    <citation type="journal article" date="2013" name="Nat. Genet.">
        <title>The draft genomes of soft-shell turtle and green sea turtle yield insights into the development and evolution of the turtle-specific body plan.</title>
        <authorList>
            <person name="Wang Z."/>
            <person name="Pascual-Anaya J."/>
            <person name="Zadissa A."/>
            <person name="Li W."/>
            <person name="Niimura Y."/>
            <person name="Huang Z."/>
            <person name="Li C."/>
            <person name="White S."/>
            <person name="Xiong Z."/>
            <person name="Fang D."/>
            <person name="Wang B."/>
            <person name="Ming Y."/>
            <person name="Chen Y."/>
            <person name="Zheng Y."/>
            <person name="Kuraku S."/>
            <person name="Pignatelli M."/>
            <person name="Herrero J."/>
            <person name="Beal K."/>
            <person name="Nozawa M."/>
            <person name="Li Q."/>
            <person name="Wang J."/>
            <person name="Zhang H."/>
            <person name="Yu L."/>
            <person name="Shigenobu S."/>
            <person name="Wang J."/>
            <person name="Liu J."/>
            <person name="Flicek P."/>
            <person name="Searle S."/>
            <person name="Wang J."/>
            <person name="Kuratani S."/>
            <person name="Yin Y."/>
            <person name="Aken B."/>
            <person name="Zhang G."/>
            <person name="Irie N."/>
        </authorList>
    </citation>
    <scope>NUCLEOTIDE SEQUENCE [LARGE SCALE GENOMIC DNA]</scope>
</reference>
<dbReference type="CDD" id="cd02868">
    <property type="entry name" value="PseudoU_synth_hTruB2_like"/>
    <property type="match status" value="1"/>
</dbReference>
<dbReference type="Gene3D" id="3.30.2350.10">
    <property type="entry name" value="Pseudouridine synthase"/>
    <property type="match status" value="1"/>
</dbReference>
<sequence length="1251" mass="142159">MAVRRVARTGLNGLFAVYKPSGVASIRVRDIVETLLLKELNSLEQPAVQQQVRFLPTTIEGNAGKELTLAVTQLPVLAAHPLVRGPELTHLKIGAGHRLDTKSSGVFVLGVGHGNKLLTDMYNAHLTRAYTVRGLFGKATDDFSDTGKLIEKTTFDHVTRDKLERILAVIQGTNHKALLMYSNIDLKTQEAYELAIEGLIRPMEKTPPLITAIRCLQFAPPEFQLEIQCLHETQQYLRKIVHEIGLELKSTAVCTQVRRTRDGFFTLDNALLRTHWNLQNIRNSIQDSKIKVKLELQRNLGHQARSGLQILPPFSQLKEYQQKNSPGATAAAKKKRKSKDGSRPETPTNDDRKSPENAYFDSDVTAHNAEQLAAEVPVLSNSNSLPSCGSVMPGPGSMPLSQIQDADDPKNALDENRSLSSTESLRQLSEQLNGLVSQSTSYVNGESTVSSTNMKEMEEKKGFEQKFAKEQGALREQLQVHIQTIGILVSEKSELQTALAHTQQAARQKSGEAEDLAARLQSSRQRVSELERTLSSISTQQKQLEKHNREVVKERDSLKLDLYKQSKGSEELKQQNSELSEKLHSLVSENSAMKLDLEDLHKKLEMAELMIQQQSESLRQLQAERDQYVEKLKEEGSIWQQRVQQLSEQVHMLMEEKERNMTQIQELEASVAEMLSKSAKPKDSEPALPGGPTEAELNLQSEVQRLQQEKEELHGQYQAQVRDNEQLSHLNQEQEERLQELEKTVQRYSEESVDRQQILENMQSDKATISRALSQNRELKEQLAELQNGFVKLTNENMEVTSALQSELHVKKELAKKIGQLQEKLAELKETVELKTQEAQGLQEQRDQYYGHLQQYTVAYQHLAAEKEELHKQYLLQTQLMDRLQHEEVQGKVTVELHLKELQETKESLATVAKENRELQAQISQLAAELDDKMLHRVEGDGVENEKMVEETVKSSLMIPEDFESREEMVTFLTSAMSQVEKEREEMRHQLVEQKRQCRGLLQQIAALRQEQQHNVTSGGGYTTDTVPVEVHEALKTAMEKLQSRFTDLMQEKADLKDRVEELEHRCIQLSGETDTIGEYIALYQSQRAILKQRHREKEEYISRLAQDKEEMKMKLLELQELVMRLVGERNEWYSKYLAAAQNPDLLVSQESGSAIAVERRIELNATDGEGLREVSLADEPEQEAAVLQSHVSSHSKGPQPSPEDPTAKQIMQLLREIQNPQERVGSLLENPCIPFFYRADENDEVKIMVI</sequence>
<dbReference type="InterPro" id="IPR020103">
    <property type="entry name" value="PsdUridine_synth_cat_dom_sf"/>
</dbReference>
<feature type="compositionally biased region" description="Basic and acidic residues" evidence="4">
    <location>
        <begin position="407"/>
        <end position="417"/>
    </location>
</feature>
<dbReference type="EMBL" id="KB520693">
    <property type="protein sequence ID" value="EMP38120.1"/>
    <property type="molecule type" value="Genomic_DNA"/>
</dbReference>
<evidence type="ECO:0000256" key="2">
    <source>
        <dbReference type="ARBA" id="ARBA00023054"/>
    </source>
</evidence>
<dbReference type="PANTHER" id="PTHR10881:SF46">
    <property type="entry name" value="GOLGIN SUBFAMILY A MEMBER 2"/>
    <property type="match status" value="1"/>
</dbReference>
<feature type="coiled-coil region" evidence="3">
    <location>
        <begin position="696"/>
        <end position="873"/>
    </location>
</feature>
<keyword evidence="8" id="KW-1185">Reference proteome</keyword>
<feature type="region of interest" description="Disordered" evidence="4">
    <location>
        <begin position="386"/>
        <end position="423"/>
    </location>
</feature>
<dbReference type="AlphaFoldDB" id="M7BQX6"/>
<evidence type="ECO:0000313" key="7">
    <source>
        <dbReference type="EMBL" id="EMP38120.1"/>
    </source>
</evidence>
<evidence type="ECO:0000256" key="1">
    <source>
        <dbReference type="ARBA" id="ARBA00008999"/>
    </source>
</evidence>
<dbReference type="GO" id="GO:0032580">
    <property type="term" value="C:Golgi cisterna membrane"/>
    <property type="evidence" value="ECO:0007669"/>
    <property type="project" value="TreeGrafter"/>
</dbReference>
<feature type="compositionally biased region" description="Polar residues" evidence="4">
    <location>
        <begin position="1190"/>
        <end position="1199"/>
    </location>
</feature>
<dbReference type="PANTHER" id="PTHR10881">
    <property type="entry name" value="GOLGIN SUBFAMILY A MEMBER-RELATED"/>
    <property type="match status" value="1"/>
</dbReference>
<evidence type="ECO:0000313" key="8">
    <source>
        <dbReference type="Proteomes" id="UP000031443"/>
    </source>
</evidence>
<name>M7BQX6_CHEMY</name>
<keyword evidence="2 3" id="KW-0175">Coiled coil</keyword>
<dbReference type="Proteomes" id="UP000031443">
    <property type="component" value="Unassembled WGS sequence"/>
</dbReference>
<dbReference type="GO" id="GO:0006396">
    <property type="term" value="P:RNA processing"/>
    <property type="evidence" value="ECO:0007669"/>
    <property type="project" value="InterPro"/>
</dbReference>
<dbReference type="Pfam" id="PF01509">
    <property type="entry name" value="TruB_N"/>
    <property type="match status" value="1"/>
</dbReference>
<feature type="region of interest" description="Disordered" evidence="4">
    <location>
        <begin position="1185"/>
        <end position="1207"/>
    </location>
</feature>
<feature type="region of interest" description="Disordered" evidence="4">
    <location>
        <begin position="675"/>
        <end position="694"/>
    </location>
</feature>
<dbReference type="Pfam" id="PF19046">
    <property type="entry name" value="GM130_C"/>
    <property type="match status" value="1"/>
</dbReference>
<dbReference type="GO" id="GO:0003723">
    <property type="term" value="F:RNA binding"/>
    <property type="evidence" value="ECO:0007669"/>
    <property type="project" value="InterPro"/>
</dbReference>
<dbReference type="GO" id="GO:0009982">
    <property type="term" value="F:pseudouridine synthase activity"/>
    <property type="evidence" value="ECO:0007669"/>
    <property type="project" value="InterPro"/>
</dbReference>